<reference evidence="2" key="1">
    <citation type="submission" date="2022-04" db="EMBL/GenBank/DDBJ databases">
        <title>Carnegiea gigantea Genome sequencing and assembly v2.</title>
        <authorList>
            <person name="Copetti D."/>
            <person name="Sanderson M.J."/>
            <person name="Burquez A."/>
            <person name="Wojciechowski M.F."/>
        </authorList>
    </citation>
    <scope>NUCLEOTIDE SEQUENCE</scope>
    <source>
        <strain evidence="2">SGP5-SGP5p</strain>
        <tissue evidence="2">Aerial part</tissue>
    </source>
</reference>
<proteinExistence type="predicted"/>
<dbReference type="Proteomes" id="UP001153076">
    <property type="component" value="Unassembled WGS sequence"/>
</dbReference>
<dbReference type="EMBL" id="JAKOGI010000833">
    <property type="protein sequence ID" value="KAJ8430030.1"/>
    <property type="molecule type" value="Genomic_DNA"/>
</dbReference>
<gene>
    <name evidence="2" type="ORF">Cgig2_010959</name>
</gene>
<feature type="region of interest" description="Disordered" evidence="1">
    <location>
        <begin position="1"/>
        <end position="57"/>
    </location>
</feature>
<feature type="compositionally biased region" description="Polar residues" evidence="1">
    <location>
        <begin position="1"/>
        <end position="17"/>
    </location>
</feature>
<dbReference type="AlphaFoldDB" id="A0A9Q1JSC4"/>
<evidence type="ECO:0000256" key="1">
    <source>
        <dbReference type="SAM" id="MobiDB-lite"/>
    </source>
</evidence>
<organism evidence="2 3">
    <name type="scientific">Carnegiea gigantea</name>
    <dbReference type="NCBI Taxonomy" id="171969"/>
    <lineage>
        <taxon>Eukaryota</taxon>
        <taxon>Viridiplantae</taxon>
        <taxon>Streptophyta</taxon>
        <taxon>Embryophyta</taxon>
        <taxon>Tracheophyta</taxon>
        <taxon>Spermatophyta</taxon>
        <taxon>Magnoliopsida</taxon>
        <taxon>eudicotyledons</taxon>
        <taxon>Gunneridae</taxon>
        <taxon>Pentapetalae</taxon>
        <taxon>Caryophyllales</taxon>
        <taxon>Cactineae</taxon>
        <taxon>Cactaceae</taxon>
        <taxon>Cactoideae</taxon>
        <taxon>Echinocereeae</taxon>
        <taxon>Carnegiea</taxon>
    </lineage>
</organism>
<accession>A0A9Q1JSC4</accession>
<name>A0A9Q1JSC4_9CARY</name>
<comment type="caution">
    <text evidence="2">The sequence shown here is derived from an EMBL/GenBank/DDBJ whole genome shotgun (WGS) entry which is preliminary data.</text>
</comment>
<protein>
    <submittedName>
        <fullName evidence="2">Uncharacterized protein</fullName>
    </submittedName>
</protein>
<sequence>MSASPSPYEGSNTNQHPDTPLYTSKLRAKAPKGLLAPCKSGMVGESSKLSESSRKPPIMLLPSHLSQLPMHSRAEEPNDMRGKRSPLTPKFIHELTDQRQLNCFLRRGIGVDHNRHSLQRKKDNNANCNIEIIATIIGGINDKEVNVGDHHGSSNTCGHDKFPLTSSLLNALRNCNTPKKIWKQSRLLLWDSGDKPYTILELKDHMSEWAIRTTNGL</sequence>
<evidence type="ECO:0000313" key="3">
    <source>
        <dbReference type="Proteomes" id="UP001153076"/>
    </source>
</evidence>
<keyword evidence="3" id="KW-1185">Reference proteome</keyword>
<evidence type="ECO:0000313" key="2">
    <source>
        <dbReference type="EMBL" id="KAJ8430030.1"/>
    </source>
</evidence>